<dbReference type="AlphaFoldDB" id="A0A6L2MX32"/>
<sequence length="498" mass="57577">MDPNNEMLNFYEYYSQLDMNQYTQYCGYLEQLEDTEEDEAEIIEKRSRRYIARERELAEEKLRRDYFGDENTPPVYPKEYFGRSRLGFSCMLKCISVIRQLAYGTTPDAFDEYLQTKMESIDLFSIKMLWGNLAFDHAIIFLPLWILRPLLLLNFSSLYAPQELSEKRELWGYLCSLIDRLDGETMVKEEKNSINEPKFSIKCKLTSMDKLLDCGEGDDEISIQRASLLKDLNDITSIEALDLSQKAKIRWSIKGDENSRFIGKRSWCQRTMVGLASLAYTPLTGLFSLNEYGDFSLNVLPSGLVLLKQFMELKEISLILKQRSVDLYGKSWFVNLLLLNQKKWNGRREYKNLLSITFDVLLPQMHDHLSWSLNASGNFTIRPVRNHMDDVLLPKSNIPTRWVTMIPIKINILAWNISQNISMDRLPTRFNLFSRGLEIQSILCPIFGKPVVGELVGQLVVGEQVVGDLVGELVVEELIVRDLMVRELFLAVKASGKV</sequence>
<proteinExistence type="predicted"/>
<name>A0A6L2MX32_TANCI</name>
<keyword evidence="1" id="KW-0548">Nucleotidyltransferase</keyword>
<keyword evidence="1" id="KW-0695">RNA-directed DNA polymerase</keyword>
<keyword evidence="1" id="KW-0808">Transferase</keyword>
<gene>
    <name evidence="1" type="ORF">Tci_050368</name>
</gene>
<dbReference type="PANTHER" id="PTHR47150:SF4">
    <property type="entry name" value="HARBINGER TRANSPOSASE-DERIVED PROTEIN-RELATED"/>
    <property type="match status" value="1"/>
</dbReference>
<accession>A0A6L2MX32</accession>
<protein>
    <submittedName>
        <fullName evidence="1">RNA-directed DNA polymerase, eukaryota</fullName>
    </submittedName>
</protein>
<dbReference type="PANTHER" id="PTHR47150">
    <property type="entry name" value="OS12G0169200 PROTEIN"/>
    <property type="match status" value="1"/>
</dbReference>
<comment type="caution">
    <text evidence="1">The sequence shown here is derived from an EMBL/GenBank/DDBJ whole genome shotgun (WGS) entry which is preliminary data.</text>
</comment>
<evidence type="ECO:0000313" key="1">
    <source>
        <dbReference type="EMBL" id="GEU78390.1"/>
    </source>
</evidence>
<reference evidence="1" key="1">
    <citation type="journal article" date="2019" name="Sci. Rep.">
        <title>Draft genome of Tanacetum cinerariifolium, the natural source of mosquito coil.</title>
        <authorList>
            <person name="Yamashiro T."/>
            <person name="Shiraishi A."/>
            <person name="Satake H."/>
            <person name="Nakayama K."/>
        </authorList>
    </citation>
    <scope>NUCLEOTIDE SEQUENCE</scope>
</reference>
<organism evidence="1">
    <name type="scientific">Tanacetum cinerariifolium</name>
    <name type="common">Dalmatian daisy</name>
    <name type="synonym">Chrysanthemum cinerariifolium</name>
    <dbReference type="NCBI Taxonomy" id="118510"/>
    <lineage>
        <taxon>Eukaryota</taxon>
        <taxon>Viridiplantae</taxon>
        <taxon>Streptophyta</taxon>
        <taxon>Embryophyta</taxon>
        <taxon>Tracheophyta</taxon>
        <taxon>Spermatophyta</taxon>
        <taxon>Magnoliopsida</taxon>
        <taxon>eudicotyledons</taxon>
        <taxon>Gunneridae</taxon>
        <taxon>Pentapetalae</taxon>
        <taxon>asterids</taxon>
        <taxon>campanulids</taxon>
        <taxon>Asterales</taxon>
        <taxon>Asteraceae</taxon>
        <taxon>Asteroideae</taxon>
        <taxon>Anthemideae</taxon>
        <taxon>Anthemidinae</taxon>
        <taxon>Tanacetum</taxon>
    </lineage>
</organism>
<dbReference type="EMBL" id="BKCJ010007662">
    <property type="protein sequence ID" value="GEU78390.1"/>
    <property type="molecule type" value="Genomic_DNA"/>
</dbReference>
<dbReference type="GO" id="GO:0003964">
    <property type="term" value="F:RNA-directed DNA polymerase activity"/>
    <property type="evidence" value="ECO:0007669"/>
    <property type="project" value="UniProtKB-KW"/>
</dbReference>